<reference evidence="6" key="1">
    <citation type="journal article" date="2020" name="Stud. Mycol.">
        <title>101 Dothideomycetes genomes: a test case for predicting lifestyles and emergence of pathogens.</title>
        <authorList>
            <person name="Haridas S."/>
            <person name="Albert R."/>
            <person name="Binder M."/>
            <person name="Bloem J."/>
            <person name="Labutti K."/>
            <person name="Salamov A."/>
            <person name="Andreopoulos B."/>
            <person name="Baker S."/>
            <person name="Barry K."/>
            <person name="Bills G."/>
            <person name="Bluhm B."/>
            <person name="Cannon C."/>
            <person name="Castanera R."/>
            <person name="Culley D."/>
            <person name="Daum C."/>
            <person name="Ezra D."/>
            <person name="Gonzalez J."/>
            <person name="Henrissat B."/>
            <person name="Kuo A."/>
            <person name="Liang C."/>
            <person name="Lipzen A."/>
            <person name="Lutzoni F."/>
            <person name="Magnuson J."/>
            <person name="Mondo S."/>
            <person name="Nolan M."/>
            <person name="Ohm R."/>
            <person name="Pangilinan J."/>
            <person name="Park H.-J."/>
            <person name="Ramirez L."/>
            <person name="Alfaro M."/>
            <person name="Sun H."/>
            <person name="Tritt A."/>
            <person name="Yoshinaga Y."/>
            <person name="Zwiers L.-H."/>
            <person name="Turgeon B."/>
            <person name="Goodwin S."/>
            <person name="Spatafora J."/>
            <person name="Crous P."/>
            <person name="Grigoriev I."/>
        </authorList>
    </citation>
    <scope>NUCLEOTIDE SEQUENCE</scope>
    <source>
        <strain evidence="6">ATCC 36951</strain>
    </source>
</reference>
<feature type="transmembrane region" description="Helical" evidence="4">
    <location>
        <begin position="7"/>
        <end position="25"/>
    </location>
</feature>
<sequence length="429" mass="47651">MAESDKLRVAVIGAGIAGLAAAIALQRHHGIDVQIYERATELKEIGASIALGPNGMKALERLGVHEALDDELAFRNSSGYPMVYRHWKTNEVISVDQHHGEIEYRYRTSRFYRAHLQQALVAHVKPETIHLKKAFQFVASLPDTEELQITFTDGSTAAADVLLGADGIQSAVRRSFVPSSAPKWTGWVAFRSVFDTQLVSHIPGVLDEAYHWWGPERTFFSSKLGKDQFTIVGGNYTDPNAPDAPFRDATWNSDGDLAVFKDYYKDWHPAIRQMIDASPYTRLYPNTFASSLDTWVHGDGQVTYAGDAAHAHGGAFAAGGSLALDDAWAFARAILTAYPPGSPKPSKADITGALRLYEATRKPHTDRVLNTVHANNENAIKRLGMAETDEQLRERMKKRADPYWIHEHDVDKVFEQVLAENTQVSQARL</sequence>
<dbReference type="Pfam" id="PF01494">
    <property type="entry name" value="FAD_binding_3"/>
    <property type="match status" value="1"/>
</dbReference>
<dbReference type="PANTHER" id="PTHR46720">
    <property type="entry name" value="HYDROXYLASE, PUTATIVE (AFU_ORTHOLOGUE AFUA_3G01460)-RELATED"/>
    <property type="match status" value="1"/>
</dbReference>
<dbReference type="GeneID" id="54563133"/>
<evidence type="ECO:0000256" key="1">
    <source>
        <dbReference type="ARBA" id="ARBA00022630"/>
    </source>
</evidence>
<protein>
    <recommendedName>
        <fullName evidence="5">FAD-binding domain-containing protein</fullName>
    </recommendedName>
</protein>
<feature type="domain" description="FAD-binding" evidence="5">
    <location>
        <begin position="7"/>
        <end position="176"/>
    </location>
</feature>
<keyword evidence="4" id="KW-0472">Membrane</keyword>
<dbReference type="PANTHER" id="PTHR46720:SF3">
    <property type="entry name" value="FAD-BINDING DOMAIN-CONTAINING PROTEIN-RELATED"/>
    <property type="match status" value="1"/>
</dbReference>
<dbReference type="AlphaFoldDB" id="A0A6A6C029"/>
<evidence type="ECO:0000259" key="5">
    <source>
        <dbReference type="Pfam" id="PF01494"/>
    </source>
</evidence>
<keyword evidence="7" id="KW-1185">Reference proteome</keyword>
<name>A0A6A6C029_ZASCE</name>
<keyword evidence="4" id="KW-1133">Transmembrane helix</keyword>
<dbReference type="GO" id="GO:0071949">
    <property type="term" value="F:FAD binding"/>
    <property type="evidence" value="ECO:0007669"/>
    <property type="project" value="InterPro"/>
</dbReference>
<keyword evidence="2" id="KW-0274">FAD</keyword>
<keyword evidence="1" id="KW-0285">Flavoprotein</keyword>
<evidence type="ECO:0000256" key="3">
    <source>
        <dbReference type="ARBA" id="ARBA00023002"/>
    </source>
</evidence>
<dbReference type="SUPFAM" id="SSF54373">
    <property type="entry name" value="FAD-linked reductases, C-terminal domain"/>
    <property type="match status" value="1"/>
</dbReference>
<evidence type="ECO:0000313" key="7">
    <source>
        <dbReference type="Proteomes" id="UP000799537"/>
    </source>
</evidence>
<dbReference type="SUPFAM" id="SSF51905">
    <property type="entry name" value="FAD/NAD(P)-binding domain"/>
    <property type="match status" value="1"/>
</dbReference>
<keyword evidence="4" id="KW-0812">Transmembrane</keyword>
<dbReference type="PRINTS" id="PR00420">
    <property type="entry name" value="RNGMNOXGNASE"/>
</dbReference>
<evidence type="ECO:0000313" key="6">
    <source>
        <dbReference type="EMBL" id="KAF2159169.1"/>
    </source>
</evidence>
<dbReference type="GO" id="GO:0044550">
    <property type="term" value="P:secondary metabolite biosynthetic process"/>
    <property type="evidence" value="ECO:0007669"/>
    <property type="project" value="TreeGrafter"/>
</dbReference>
<gene>
    <name evidence="6" type="ORF">M409DRAFT_30308</name>
</gene>
<dbReference type="RefSeq" id="XP_033660058.1">
    <property type="nucleotide sequence ID" value="XM_033809861.1"/>
</dbReference>
<proteinExistence type="predicted"/>
<evidence type="ECO:0000256" key="4">
    <source>
        <dbReference type="SAM" id="Phobius"/>
    </source>
</evidence>
<dbReference type="GO" id="GO:0016491">
    <property type="term" value="F:oxidoreductase activity"/>
    <property type="evidence" value="ECO:0007669"/>
    <property type="project" value="UniProtKB-KW"/>
</dbReference>
<evidence type="ECO:0000256" key="2">
    <source>
        <dbReference type="ARBA" id="ARBA00022827"/>
    </source>
</evidence>
<dbReference type="EMBL" id="ML993641">
    <property type="protein sequence ID" value="KAF2159169.1"/>
    <property type="molecule type" value="Genomic_DNA"/>
</dbReference>
<dbReference type="InterPro" id="IPR051104">
    <property type="entry name" value="FAD_monoxygenase"/>
</dbReference>
<organism evidence="6 7">
    <name type="scientific">Zasmidium cellare ATCC 36951</name>
    <dbReference type="NCBI Taxonomy" id="1080233"/>
    <lineage>
        <taxon>Eukaryota</taxon>
        <taxon>Fungi</taxon>
        <taxon>Dikarya</taxon>
        <taxon>Ascomycota</taxon>
        <taxon>Pezizomycotina</taxon>
        <taxon>Dothideomycetes</taxon>
        <taxon>Dothideomycetidae</taxon>
        <taxon>Mycosphaerellales</taxon>
        <taxon>Mycosphaerellaceae</taxon>
        <taxon>Zasmidium</taxon>
    </lineage>
</organism>
<keyword evidence="3" id="KW-0560">Oxidoreductase</keyword>
<accession>A0A6A6C029</accession>
<dbReference type="InterPro" id="IPR002938">
    <property type="entry name" value="FAD-bd"/>
</dbReference>
<dbReference type="Proteomes" id="UP000799537">
    <property type="component" value="Unassembled WGS sequence"/>
</dbReference>
<dbReference type="OrthoDB" id="417877at2759"/>
<dbReference type="InterPro" id="IPR036188">
    <property type="entry name" value="FAD/NAD-bd_sf"/>
</dbReference>
<dbReference type="Gene3D" id="3.50.50.60">
    <property type="entry name" value="FAD/NAD(P)-binding domain"/>
    <property type="match status" value="1"/>
</dbReference>